<reference evidence="1 2" key="1">
    <citation type="submission" date="2024-09" db="EMBL/GenBank/DDBJ databases">
        <title>Itraconazole resistance in Madurella fahalii resulting from another homologue of gene encoding cytochrome P450 14-alpha sterol demethylase (CYP51).</title>
        <authorList>
            <person name="Yoshioka I."/>
            <person name="Fahal A.H."/>
            <person name="Kaneko S."/>
            <person name="Yaguchi T."/>
        </authorList>
    </citation>
    <scope>NUCLEOTIDE SEQUENCE [LARGE SCALE GENOMIC DNA]</scope>
    <source>
        <strain evidence="1 2">IFM 68171</strain>
    </source>
</reference>
<accession>A0ABQ0GMF1</accession>
<sequence>MNATYCVADEGVEFKQWRTVRNIVDSVLPAPLQSRIRLMSSSGASKPTRCAARPMRPLATRSLSADEADMVAARRPDQPAIPDSHAAVTAFNGGKWFASTVASAAAIWVPSPGGSSGVDWKSGSQGLELILNSGREYVDSRSADYNAGFERAAYINGAQYVLQGLPRDLEPTEVAMLHRALPPAMAASAYLPAAGGGQQAASTPGNRNWVHAIALCWLWCVSTLIAWLGPQLVRYGHKAIQLEQEHKYLTRTLAAAIRLIYEIVRWAGDSKPGRVLSFAIEYTSQGVYSAIQEFAEGNIDQGRAWGQE</sequence>
<dbReference type="Proteomes" id="UP001628179">
    <property type="component" value="Unassembled WGS sequence"/>
</dbReference>
<organism evidence="1 2">
    <name type="scientific">Madurella fahalii</name>
    <dbReference type="NCBI Taxonomy" id="1157608"/>
    <lineage>
        <taxon>Eukaryota</taxon>
        <taxon>Fungi</taxon>
        <taxon>Dikarya</taxon>
        <taxon>Ascomycota</taxon>
        <taxon>Pezizomycotina</taxon>
        <taxon>Sordariomycetes</taxon>
        <taxon>Sordariomycetidae</taxon>
        <taxon>Sordariales</taxon>
        <taxon>Sordariales incertae sedis</taxon>
        <taxon>Madurella</taxon>
    </lineage>
</organism>
<name>A0ABQ0GMF1_9PEZI</name>
<dbReference type="RefSeq" id="XP_070920667.1">
    <property type="nucleotide sequence ID" value="XM_071064566.1"/>
</dbReference>
<proteinExistence type="predicted"/>
<protein>
    <submittedName>
        <fullName evidence="1">Uncharacterized protein</fullName>
    </submittedName>
</protein>
<comment type="caution">
    <text evidence="1">The sequence shown here is derived from an EMBL/GenBank/DDBJ whole genome shotgun (WGS) entry which is preliminary data.</text>
</comment>
<dbReference type="EMBL" id="BAAFSV010000005">
    <property type="protein sequence ID" value="GAB1318937.1"/>
    <property type="molecule type" value="Genomic_DNA"/>
</dbReference>
<gene>
    <name evidence="1" type="ORF">MFIFM68171_09147</name>
</gene>
<keyword evidence="2" id="KW-1185">Reference proteome</keyword>
<evidence type="ECO:0000313" key="2">
    <source>
        <dbReference type="Proteomes" id="UP001628179"/>
    </source>
</evidence>
<dbReference type="GeneID" id="98179889"/>
<evidence type="ECO:0000313" key="1">
    <source>
        <dbReference type="EMBL" id="GAB1318937.1"/>
    </source>
</evidence>